<sequence>MTFRQAYISEVCRRLQNVGLPVSRVVMDGADIDDDDVIKVHRGKDILLSESTGWRNRELQLCISVATSKVLAEDVAENFFVQFDPVVKASDDFPDVVSVEESSADEPIYGGANGRACLVTFRYSVTYQVKG</sequence>
<comment type="caution">
    <text evidence="1">The sequence shown here is derived from an EMBL/GenBank/DDBJ whole genome shotgun (WGS) entry which is preliminary data.</text>
</comment>
<proteinExistence type="predicted"/>
<evidence type="ECO:0000313" key="2">
    <source>
        <dbReference type="Proteomes" id="UP000653343"/>
    </source>
</evidence>
<keyword evidence="2" id="KW-1185">Reference proteome</keyword>
<reference evidence="2" key="1">
    <citation type="journal article" date="2019" name="Int. J. Syst. Evol. Microbiol.">
        <title>The Global Catalogue of Microorganisms (GCM) 10K type strain sequencing project: providing services to taxonomists for standard genome sequencing and annotation.</title>
        <authorList>
            <consortium name="The Broad Institute Genomics Platform"/>
            <consortium name="The Broad Institute Genome Sequencing Center for Infectious Disease"/>
            <person name="Wu L."/>
            <person name="Ma J."/>
        </authorList>
    </citation>
    <scope>NUCLEOTIDE SEQUENCE [LARGE SCALE GENOMIC DNA]</scope>
    <source>
        <strain evidence="2">KCTC 23917</strain>
    </source>
</reference>
<evidence type="ECO:0000313" key="1">
    <source>
        <dbReference type="EMBL" id="GGX53011.1"/>
    </source>
</evidence>
<dbReference type="Proteomes" id="UP000653343">
    <property type="component" value="Unassembled WGS sequence"/>
</dbReference>
<protein>
    <submittedName>
        <fullName evidence="1">Uncharacterized protein</fullName>
    </submittedName>
</protein>
<gene>
    <name evidence="1" type="ORF">GCM10010946_34500</name>
</gene>
<name>A0ABQ2Y203_9BURK</name>
<organism evidence="1 2">
    <name type="scientific">Undibacterium squillarum</name>
    <dbReference type="NCBI Taxonomy" id="1131567"/>
    <lineage>
        <taxon>Bacteria</taxon>
        <taxon>Pseudomonadati</taxon>
        <taxon>Pseudomonadota</taxon>
        <taxon>Betaproteobacteria</taxon>
        <taxon>Burkholderiales</taxon>
        <taxon>Oxalobacteraceae</taxon>
        <taxon>Undibacterium</taxon>
    </lineage>
</organism>
<dbReference type="EMBL" id="BMYU01000012">
    <property type="protein sequence ID" value="GGX53011.1"/>
    <property type="molecule type" value="Genomic_DNA"/>
</dbReference>
<accession>A0ABQ2Y203</accession>